<feature type="transmembrane region" description="Helical" evidence="1">
    <location>
        <begin position="40"/>
        <end position="60"/>
    </location>
</feature>
<dbReference type="AlphaFoldDB" id="A0A316CTB8"/>
<keyword evidence="4" id="KW-1185">Reference proteome</keyword>
<evidence type="ECO:0000259" key="2">
    <source>
        <dbReference type="Pfam" id="PF07811"/>
    </source>
</evidence>
<feature type="domain" description="TadE-like" evidence="2">
    <location>
        <begin position="34"/>
        <end position="76"/>
    </location>
</feature>
<dbReference type="STRING" id="1192868.GCA_000304395_00010"/>
<organism evidence="3 4">
    <name type="scientific">Pseudaminobacter salicylatoxidans</name>
    <dbReference type="NCBI Taxonomy" id="93369"/>
    <lineage>
        <taxon>Bacteria</taxon>
        <taxon>Pseudomonadati</taxon>
        <taxon>Pseudomonadota</taxon>
        <taxon>Alphaproteobacteria</taxon>
        <taxon>Hyphomicrobiales</taxon>
        <taxon>Phyllobacteriaceae</taxon>
        <taxon>Pseudaminobacter</taxon>
    </lineage>
</organism>
<evidence type="ECO:0000313" key="3">
    <source>
        <dbReference type="EMBL" id="PWJ85384.1"/>
    </source>
</evidence>
<evidence type="ECO:0000313" key="4">
    <source>
        <dbReference type="Proteomes" id="UP000245396"/>
    </source>
</evidence>
<name>A0A316CTB8_PSESE</name>
<proteinExistence type="predicted"/>
<reference evidence="3 4" key="1">
    <citation type="submission" date="2018-05" db="EMBL/GenBank/DDBJ databases">
        <title>Genomic Encyclopedia of Type Strains, Phase IV (KMG-IV): sequencing the most valuable type-strain genomes for metagenomic binning, comparative biology and taxonomic classification.</title>
        <authorList>
            <person name="Goeker M."/>
        </authorList>
    </citation>
    <scope>NUCLEOTIDE SEQUENCE [LARGE SCALE GENOMIC DNA]</scope>
    <source>
        <strain evidence="3 4">DSM 6986</strain>
    </source>
</reference>
<keyword evidence="1" id="KW-0812">Transmembrane</keyword>
<keyword evidence="1" id="KW-0472">Membrane</keyword>
<dbReference type="Proteomes" id="UP000245396">
    <property type="component" value="Unassembled WGS sequence"/>
</dbReference>
<comment type="caution">
    <text evidence="3">The sequence shown here is derived from an EMBL/GenBank/DDBJ whole genome shotgun (WGS) entry which is preliminary data.</text>
</comment>
<accession>A0A316CTB8</accession>
<keyword evidence="1" id="KW-1133">Transmembrane helix</keyword>
<gene>
    <name evidence="3" type="ORF">C7441_103241</name>
</gene>
<dbReference type="InterPro" id="IPR012495">
    <property type="entry name" value="TadE-like_dom"/>
</dbReference>
<dbReference type="Pfam" id="PF07811">
    <property type="entry name" value="TadE"/>
    <property type="match status" value="1"/>
</dbReference>
<dbReference type="EMBL" id="QGGG01000003">
    <property type="protein sequence ID" value="PWJ85384.1"/>
    <property type="molecule type" value="Genomic_DNA"/>
</dbReference>
<sequence length="162" mass="17601">MVSWRTTSAWQVEGAAVNRVRRGAIMYVWRDRSGTSAIEFALLAPIFILFLLGMIAYGIYFGASHSVQQIAADAARTAIAGLNETERRTLAADFIRVNAAGYAFVDPQKLSIDTHDSSADGSQFVVALSYDASALPIWNLLQDLPLPGKTILRQSVIRVGGI</sequence>
<evidence type="ECO:0000256" key="1">
    <source>
        <dbReference type="SAM" id="Phobius"/>
    </source>
</evidence>
<protein>
    <submittedName>
        <fullName evidence="3">Flp pilus assembly protein TadG</fullName>
    </submittedName>
</protein>